<dbReference type="SUPFAM" id="SSF55729">
    <property type="entry name" value="Acyl-CoA N-acyltransferases (Nat)"/>
    <property type="match status" value="1"/>
</dbReference>
<keyword evidence="3" id="KW-1185">Reference proteome</keyword>
<dbReference type="InterPro" id="IPR016181">
    <property type="entry name" value="Acyl_CoA_acyltransferase"/>
</dbReference>
<dbReference type="RefSeq" id="WP_379882208.1">
    <property type="nucleotide sequence ID" value="NZ_JBHPON010000002.1"/>
</dbReference>
<dbReference type="Proteomes" id="UP001596116">
    <property type="component" value="Unassembled WGS sequence"/>
</dbReference>
<dbReference type="EMBL" id="JBHPON010000002">
    <property type="protein sequence ID" value="MFC6036551.1"/>
    <property type="molecule type" value="Genomic_DNA"/>
</dbReference>
<dbReference type="InterPro" id="IPR038740">
    <property type="entry name" value="BioF2-like_GNAT_dom"/>
</dbReference>
<accession>A0ABW1KZJ1</accession>
<protein>
    <submittedName>
        <fullName evidence="2">GNAT family N-acetyltransferase</fullName>
    </submittedName>
</protein>
<sequence length="354" mass="39748">MAKVVITPLTDRAAFLSEWEALYARAADPSFFHSPAWMKSWLDGAPVDAKLNRICASENGSPALMGAFAVAPRKPPLLGLRESWFHEFGEAQRDAVYAEYVDFLAAPEASHELRRDAVCAMMEETGNIDGFVFRNLSYDMMSAVFSAAAICEMSGRVLNEQPVYGCDLSGDDFMDKLSASLQSKIRRALRLYEERGPLSARLASGAEEKAASWERLKALHKSGWAERNKTSVFDNPHLIAFHERLQKNAPEDCHLFEVKAGDEVIAVLYNFVHGKEVMNYQSGFKFEDDNRMTPGFVAHALAAQHYQKAGFEIYDLLAGEANYKSRLGEPHAILTSLVLERPTWRNKLRSFLKR</sequence>
<evidence type="ECO:0000259" key="1">
    <source>
        <dbReference type="Pfam" id="PF13480"/>
    </source>
</evidence>
<dbReference type="Gene3D" id="3.40.630.30">
    <property type="match status" value="1"/>
</dbReference>
<evidence type="ECO:0000313" key="3">
    <source>
        <dbReference type="Proteomes" id="UP001596116"/>
    </source>
</evidence>
<evidence type="ECO:0000313" key="2">
    <source>
        <dbReference type="EMBL" id="MFC6036551.1"/>
    </source>
</evidence>
<reference evidence="2 3" key="1">
    <citation type="submission" date="2024-09" db="EMBL/GenBank/DDBJ databases">
        <authorList>
            <person name="Zhang Z.-H."/>
        </authorList>
    </citation>
    <scope>NUCLEOTIDE SEQUENCE [LARGE SCALE GENOMIC DNA]</scope>
    <source>
        <strain evidence="2 3">HHTR114</strain>
    </source>
</reference>
<feature type="domain" description="BioF2-like acetyltransferase" evidence="1">
    <location>
        <begin position="182"/>
        <end position="325"/>
    </location>
</feature>
<comment type="caution">
    <text evidence="2">The sequence shown here is derived from an EMBL/GenBank/DDBJ whole genome shotgun (WGS) entry which is preliminary data.</text>
</comment>
<gene>
    <name evidence="2" type="ORF">ACFMB1_13420</name>
</gene>
<proteinExistence type="predicted"/>
<name>A0ABW1KZJ1_9PROT</name>
<organism evidence="2 3">
    <name type="scientific">Hyphococcus aureus</name>
    <dbReference type="NCBI Taxonomy" id="2666033"/>
    <lineage>
        <taxon>Bacteria</taxon>
        <taxon>Pseudomonadati</taxon>
        <taxon>Pseudomonadota</taxon>
        <taxon>Alphaproteobacteria</taxon>
        <taxon>Parvularculales</taxon>
        <taxon>Parvularculaceae</taxon>
        <taxon>Hyphococcus</taxon>
    </lineage>
</organism>
<dbReference type="Pfam" id="PF13480">
    <property type="entry name" value="Acetyltransf_6"/>
    <property type="match status" value="1"/>
</dbReference>